<gene>
    <name evidence="2" type="ORF">JD78_01138</name>
</gene>
<dbReference type="Gene3D" id="3.30.750.24">
    <property type="entry name" value="STAS domain"/>
    <property type="match status" value="1"/>
</dbReference>
<keyword evidence="3" id="KW-1185">Reference proteome</keyword>
<dbReference type="RefSeq" id="WP_166521022.1">
    <property type="nucleotide sequence ID" value="NZ_ML762529.1"/>
</dbReference>
<evidence type="ECO:0000313" key="2">
    <source>
        <dbReference type="EMBL" id="TWH72622.1"/>
    </source>
</evidence>
<dbReference type="InterPro" id="IPR036513">
    <property type="entry name" value="STAS_dom_sf"/>
</dbReference>
<name>A0A562INZ6_9ACTN</name>
<dbReference type="PROSITE" id="PS50801">
    <property type="entry name" value="STAS"/>
    <property type="match status" value="1"/>
</dbReference>
<dbReference type="EMBL" id="VLKF01000001">
    <property type="protein sequence ID" value="TWH72622.1"/>
    <property type="molecule type" value="Genomic_DNA"/>
</dbReference>
<evidence type="ECO:0000313" key="3">
    <source>
        <dbReference type="Proteomes" id="UP000321490"/>
    </source>
</evidence>
<accession>A0A562INZ6</accession>
<sequence length="118" mass="12693">MTQPQMTQPQTAQAEQWTATGGIDLVEEGGVPVLRLHGEVDTTVVEAWDAGAAPGSRRAEAVDLSRTTFLDCRGLRLLVRETAAARRAGRLPELRRPSSTVRRLVEATGASPLFTQVG</sequence>
<proteinExistence type="predicted"/>
<dbReference type="SUPFAM" id="SSF52091">
    <property type="entry name" value="SpoIIaa-like"/>
    <property type="match status" value="1"/>
</dbReference>
<organism evidence="2 3">
    <name type="scientific">Modestobacter roseus</name>
    <dbReference type="NCBI Taxonomy" id="1181884"/>
    <lineage>
        <taxon>Bacteria</taxon>
        <taxon>Bacillati</taxon>
        <taxon>Actinomycetota</taxon>
        <taxon>Actinomycetes</taxon>
        <taxon>Geodermatophilales</taxon>
        <taxon>Geodermatophilaceae</taxon>
        <taxon>Modestobacter</taxon>
    </lineage>
</organism>
<dbReference type="Proteomes" id="UP000321490">
    <property type="component" value="Unassembled WGS sequence"/>
</dbReference>
<feature type="domain" description="STAS" evidence="1">
    <location>
        <begin position="21"/>
        <end position="118"/>
    </location>
</feature>
<dbReference type="Pfam" id="PF01740">
    <property type="entry name" value="STAS"/>
    <property type="match status" value="1"/>
</dbReference>
<dbReference type="CDD" id="cd07043">
    <property type="entry name" value="STAS_anti-anti-sigma_factors"/>
    <property type="match status" value="1"/>
</dbReference>
<evidence type="ECO:0000259" key="1">
    <source>
        <dbReference type="PROSITE" id="PS50801"/>
    </source>
</evidence>
<protein>
    <submittedName>
        <fullName evidence="2">Anti-anti-sigma factor</fullName>
    </submittedName>
</protein>
<dbReference type="AlphaFoldDB" id="A0A562INZ6"/>
<comment type="caution">
    <text evidence="2">The sequence shown here is derived from an EMBL/GenBank/DDBJ whole genome shotgun (WGS) entry which is preliminary data.</text>
</comment>
<reference evidence="2 3" key="1">
    <citation type="submission" date="2019-07" db="EMBL/GenBank/DDBJ databases">
        <title>R&amp;d 2014.</title>
        <authorList>
            <person name="Klenk H.-P."/>
        </authorList>
    </citation>
    <scope>NUCLEOTIDE SEQUENCE [LARGE SCALE GENOMIC DNA]</scope>
    <source>
        <strain evidence="2 3">DSM 45764</strain>
    </source>
</reference>
<dbReference type="InterPro" id="IPR002645">
    <property type="entry name" value="STAS_dom"/>
</dbReference>